<organism evidence="2">
    <name type="scientific">Capsicum annuum</name>
    <name type="common">Capsicum pepper</name>
    <dbReference type="NCBI Taxonomy" id="4072"/>
    <lineage>
        <taxon>Eukaryota</taxon>
        <taxon>Viridiplantae</taxon>
        <taxon>Streptophyta</taxon>
        <taxon>Embryophyta</taxon>
        <taxon>Tracheophyta</taxon>
        <taxon>Spermatophyta</taxon>
        <taxon>Magnoliopsida</taxon>
        <taxon>eudicotyledons</taxon>
        <taxon>Gunneridae</taxon>
        <taxon>Pentapetalae</taxon>
        <taxon>asterids</taxon>
        <taxon>lamiids</taxon>
        <taxon>Solanales</taxon>
        <taxon>Solanaceae</taxon>
        <taxon>Solanoideae</taxon>
        <taxon>Capsiceae</taxon>
        <taxon>Capsicum</taxon>
    </lineage>
</organism>
<sequence length="106" mass="12054">MNKRIGCYESQKGQKITKESHGFYMDRNFGTTSAVVPISFSSSKLVALALSYLRNLRSLSTRRTSLLFTLFQVRIPVPPVPGYCIFPATLLQQELLSDLLPYHQDR</sequence>
<dbReference type="AlphaFoldDB" id="A0A075VWI6"/>
<accession>A0A1U8QDJ6</accession>
<dbReference type="EMBL" id="KJ865410">
    <property type="protein sequence ID" value="AIG90069.1"/>
    <property type="molecule type" value="Genomic_DNA"/>
</dbReference>
<dbReference type="RefSeq" id="YP_009049712.1">
    <property type="nucleotide sequence ID" value="NC_024624.1"/>
</dbReference>
<name>A0A075VWI6_CAPAN</name>
<evidence type="ECO:0000313" key="2">
    <source>
        <dbReference type="EMBL" id="AIG90085.1"/>
    </source>
</evidence>
<dbReference type="EMBL" id="KJ865409">
    <property type="protein sequence ID" value="AIG89871.1"/>
    <property type="molecule type" value="Genomic_DNA"/>
</dbReference>
<gene>
    <name evidence="2" type="primary">orf106a</name>
</gene>
<dbReference type="GeneID" id="19989040"/>
<dbReference type="KEGG" id="cann:19989040"/>
<dbReference type="RefSeq" id="YP_009049728.1">
    <property type="nucleotide sequence ID" value="NC_024624.1"/>
</dbReference>
<dbReference type="KEGG" id="cann:19989057"/>
<protein>
    <submittedName>
        <fullName evidence="2">Uncharacterized protein</fullName>
    </submittedName>
</protein>
<keyword evidence="2" id="KW-0496">Mitochondrion</keyword>
<reference evidence="2" key="2">
    <citation type="submission" date="2014-05" db="EMBL/GenBank/DDBJ databases">
        <title>Capsicum annuum strain Jeju mitochondrial DNA, complete genome.</title>
        <authorList>
            <person name="Jo Y.D."/>
            <person name="Choi Y."/>
            <person name="Kim D.-H."/>
            <person name="Kim B.-D."/>
            <person name="Kang B.-C."/>
        </authorList>
    </citation>
    <scope>NUCLEOTIDE SEQUENCE</scope>
</reference>
<dbReference type="EMBL" id="KJ865409">
    <property type="protein sequence ID" value="AIG89976.1"/>
    <property type="molecule type" value="Genomic_DNA"/>
</dbReference>
<dbReference type="GeneID" id="19989057"/>
<dbReference type="EMBL" id="KJ865410">
    <property type="protein sequence ID" value="AIG90085.1"/>
    <property type="molecule type" value="Genomic_DNA"/>
</dbReference>
<accession>A0A075VWI6</accession>
<evidence type="ECO:0000313" key="1">
    <source>
        <dbReference type="EMBL" id="AIG89871.1"/>
    </source>
</evidence>
<reference evidence="1" key="1">
    <citation type="journal article" date="2014" name="BMC Genomics">
        <title>Extensive structural variations between mitochondrial genomes of CMS and normal peppers (Capsicum annuum L.) revealed by complete nucleotide sequencing.</title>
        <authorList>
            <person name="Jo Y.D."/>
            <person name="Choi Y."/>
            <person name="Kim D.H."/>
            <person name="Kim B.D."/>
            <person name="Kang B.C."/>
        </authorList>
    </citation>
    <scope>NUCLEOTIDE SEQUENCE</scope>
</reference>
<proteinExistence type="predicted"/>
<dbReference type="SMR" id="A0A075VWI6"/>
<geneLocation type="mitochondrion" evidence="2"/>